<evidence type="ECO:0000256" key="7">
    <source>
        <dbReference type="ARBA" id="ARBA00022989"/>
    </source>
</evidence>
<keyword evidence="4" id="KW-0808">Transferase</keyword>
<protein>
    <recommendedName>
        <fullName evidence="2">histidine kinase</fullName>
        <ecNumber evidence="2">2.7.13.3</ecNumber>
    </recommendedName>
</protein>
<proteinExistence type="predicted"/>
<keyword evidence="7" id="KW-1133">Transmembrane helix</keyword>
<evidence type="ECO:0000256" key="6">
    <source>
        <dbReference type="ARBA" id="ARBA00022777"/>
    </source>
</evidence>
<evidence type="ECO:0000256" key="3">
    <source>
        <dbReference type="ARBA" id="ARBA00022553"/>
    </source>
</evidence>
<dbReference type="Gene3D" id="3.30.565.10">
    <property type="entry name" value="Histidine kinase-like ATPase, C-terminal domain"/>
    <property type="match status" value="1"/>
</dbReference>
<dbReference type="PANTHER" id="PTHR45436:SF5">
    <property type="entry name" value="SENSOR HISTIDINE KINASE TRCS"/>
    <property type="match status" value="1"/>
</dbReference>
<dbReference type="GO" id="GO:0016301">
    <property type="term" value="F:kinase activity"/>
    <property type="evidence" value="ECO:0007669"/>
    <property type="project" value="UniProtKB-KW"/>
</dbReference>
<feature type="compositionally biased region" description="Low complexity" evidence="8">
    <location>
        <begin position="238"/>
        <end position="260"/>
    </location>
</feature>
<dbReference type="Proteomes" id="UP001596956">
    <property type="component" value="Unassembled WGS sequence"/>
</dbReference>
<dbReference type="SMART" id="SM00387">
    <property type="entry name" value="HATPase_c"/>
    <property type="match status" value="1"/>
</dbReference>
<keyword evidence="5" id="KW-0812">Transmembrane</keyword>
<dbReference type="InterPro" id="IPR005467">
    <property type="entry name" value="His_kinase_dom"/>
</dbReference>
<feature type="non-terminal residue" evidence="10">
    <location>
        <position position="260"/>
    </location>
</feature>
<keyword evidence="3" id="KW-0597">Phosphoprotein</keyword>
<dbReference type="InterPro" id="IPR036890">
    <property type="entry name" value="HATPase_C_sf"/>
</dbReference>
<evidence type="ECO:0000256" key="1">
    <source>
        <dbReference type="ARBA" id="ARBA00000085"/>
    </source>
</evidence>
<sequence>MPEPAPDSGLITEALAGLAMRDLTMVESLLDIVGNLEDSTDDPELLGKLFEIDNLATRMRRNGENLLVLADQESDDSGVEPVALLDVARAATSEIKDYERVQIGRLPDRFVAGEAADDLSHLLAELLDNATNHSPDHAQVVISGQMMPDGALLVVVEDEGIGIPEDQLADINTRLAGTPVLDKRVMRHMGLYVASRIAHRHGLRVQLEARAFRGVSAYTVVPADQLSTTGPTPHSTVPQQAVPAMAAAAPQPSDSAPRPG</sequence>
<evidence type="ECO:0000313" key="11">
    <source>
        <dbReference type="Proteomes" id="UP001596956"/>
    </source>
</evidence>
<feature type="compositionally biased region" description="Polar residues" evidence="8">
    <location>
        <begin position="226"/>
        <end position="237"/>
    </location>
</feature>
<dbReference type="InterPro" id="IPR003594">
    <property type="entry name" value="HATPase_dom"/>
</dbReference>
<evidence type="ECO:0000313" key="10">
    <source>
        <dbReference type="EMBL" id="MFD0803688.1"/>
    </source>
</evidence>
<evidence type="ECO:0000256" key="2">
    <source>
        <dbReference type="ARBA" id="ARBA00012438"/>
    </source>
</evidence>
<dbReference type="EC" id="2.7.13.3" evidence="2"/>
<dbReference type="PROSITE" id="PS50109">
    <property type="entry name" value="HIS_KIN"/>
    <property type="match status" value="1"/>
</dbReference>
<keyword evidence="11" id="KW-1185">Reference proteome</keyword>
<dbReference type="SUPFAM" id="SSF55874">
    <property type="entry name" value="ATPase domain of HSP90 chaperone/DNA topoisomerase II/histidine kinase"/>
    <property type="match status" value="1"/>
</dbReference>
<feature type="domain" description="Histidine kinase" evidence="9">
    <location>
        <begin position="119"/>
        <end position="225"/>
    </location>
</feature>
<dbReference type="InterPro" id="IPR050428">
    <property type="entry name" value="TCS_sensor_his_kinase"/>
</dbReference>
<keyword evidence="7" id="KW-0472">Membrane</keyword>
<keyword evidence="6 10" id="KW-0418">Kinase</keyword>
<dbReference type="PANTHER" id="PTHR45436">
    <property type="entry name" value="SENSOR HISTIDINE KINASE YKOH"/>
    <property type="match status" value="1"/>
</dbReference>
<evidence type="ECO:0000259" key="9">
    <source>
        <dbReference type="PROSITE" id="PS50109"/>
    </source>
</evidence>
<reference evidence="11" key="1">
    <citation type="journal article" date="2019" name="Int. J. Syst. Evol. Microbiol.">
        <title>The Global Catalogue of Microorganisms (GCM) 10K type strain sequencing project: providing services to taxonomists for standard genome sequencing and annotation.</title>
        <authorList>
            <consortium name="The Broad Institute Genomics Platform"/>
            <consortium name="The Broad Institute Genome Sequencing Center for Infectious Disease"/>
            <person name="Wu L."/>
            <person name="Ma J."/>
        </authorList>
    </citation>
    <scope>NUCLEOTIDE SEQUENCE [LARGE SCALE GENOMIC DNA]</scope>
    <source>
        <strain evidence="11">CCUG 63369</strain>
    </source>
</reference>
<evidence type="ECO:0000256" key="5">
    <source>
        <dbReference type="ARBA" id="ARBA00022692"/>
    </source>
</evidence>
<dbReference type="EMBL" id="JBHTHR010001053">
    <property type="protein sequence ID" value="MFD0803688.1"/>
    <property type="molecule type" value="Genomic_DNA"/>
</dbReference>
<accession>A0ABW3BJX3</accession>
<name>A0ABW3BJX3_9ACTN</name>
<comment type="caution">
    <text evidence="10">The sequence shown here is derived from an EMBL/GenBank/DDBJ whole genome shotgun (WGS) entry which is preliminary data.</text>
</comment>
<evidence type="ECO:0000256" key="8">
    <source>
        <dbReference type="SAM" id="MobiDB-lite"/>
    </source>
</evidence>
<evidence type="ECO:0000256" key="4">
    <source>
        <dbReference type="ARBA" id="ARBA00022679"/>
    </source>
</evidence>
<organism evidence="10 11">
    <name type="scientific">Streptomonospora algeriensis</name>
    <dbReference type="NCBI Taxonomy" id="995084"/>
    <lineage>
        <taxon>Bacteria</taxon>
        <taxon>Bacillati</taxon>
        <taxon>Actinomycetota</taxon>
        <taxon>Actinomycetes</taxon>
        <taxon>Streptosporangiales</taxon>
        <taxon>Nocardiopsidaceae</taxon>
        <taxon>Streptomonospora</taxon>
    </lineage>
</organism>
<comment type="catalytic activity">
    <reaction evidence="1">
        <text>ATP + protein L-histidine = ADP + protein N-phospho-L-histidine.</text>
        <dbReference type="EC" id="2.7.13.3"/>
    </reaction>
</comment>
<gene>
    <name evidence="10" type="ORF">ACFQZU_20540</name>
</gene>
<feature type="region of interest" description="Disordered" evidence="8">
    <location>
        <begin position="226"/>
        <end position="260"/>
    </location>
</feature>
<dbReference type="Pfam" id="PF02518">
    <property type="entry name" value="HATPase_c"/>
    <property type="match status" value="1"/>
</dbReference>